<name>A0ABN9RAF5_9DINO</name>
<evidence type="ECO:0000256" key="1">
    <source>
        <dbReference type="SAM" id="MobiDB-lite"/>
    </source>
</evidence>
<protein>
    <submittedName>
        <fullName evidence="2">Uncharacterized protein</fullName>
    </submittedName>
</protein>
<keyword evidence="3" id="KW-1185">Reference proteome</keyword>
<proteinExistence type="predicted"/>
<feature type="region of interest" description="Disordered" evidence="1">
    <location>
        <begin position="40"/>
        <end position="90"/>
    </location>
</feature>
<sequence length="380" mass="41082">MSLNSADATGNIALDVQALVTEVRQLRGDVNENRKALKTMSREMEAVHKRDSRGSSRASNREKAVNATSSGEATEATELPHASERAEAAAAAAEAAAQAAGRLREEVEEYVKAITVPFGPPPGEEADDAPPPKGEEQAGAAAAAEAAEYLERQMQIEKQLLALEGKLEQNMAKPAEGDDGKEEAAPPVEQEFVQGLKFIVQDVRKCLKRCELLVQLPEIRMFMRRFQRSLEVNAMLHEKWVGPDGARSPRAEDEAQAGMPSRGNFATQSLPNFGTSPEASRDGADVHARTGMKGTAVKKKPFRTVVDWTRPHTPLALEPVEETVSVVSIMDPVSLMRIEAPVRGKNCTHKGIFDRERGPSPARSVGASAGQGRFLADFGL</sequence>
<feature type="region of interest" description="Disordered" evidence="1">
    <location>
        <begin position="244"/>
        <end position="284"/>
    </location>
</feature>
<comment type="caution">
    <text evidence="2">The sequence shown here is derived from an EMBL/GenBank/DDBJ whole genome shotgun (WGS) entry which is preliminary data.</text>
</comment>
<feature type="compositionally biased region" description="Basic and acidic residues" evidence="1">
    <location>
        <begin position="244"/>
        <end position="253"/>
    </location>
</feature>
<dbReference type="InterPro" id="IPR013083">
    <property type="entry name" value="Znf_RING/FYVE/PHD"/>
</dbReference>
<dbReference type="EMBL" id="CAUYUJ010006036">
    <property type="protein sequence ID" value="CAK0815906.1"/>
    <property type="molecule type" value="Genomic_DNA"/>
</dbReference>
<feature type="compositionally biased region" description="Polar residues" evidence="1">
    <location>
        <begin position="264"/>
        <end position="278"/>
    </location>
</feature>
<evidence type="ECO:0000313" key="3">
    <source>
        <dbReference type="Proteomes" id="UP001189429"/>
    </source>
</evidence>
<organism evidence="2 3">
    <name type="scientific">Prorocentrum cordatum</name>
    <dbReference type="NCBI Taxonomy" id="2364126"/>
    <lineage>
        <taxon>Eukaryota</taxon>
        <taxon>Sar</taxon>
        <taxon>Alveolata</taxon>
        <taxon>Dinophyceae</taxon>
        <taxon>Prorocentrales</taxon>
        <taxon>Prorocentraceae</taxon>
        <taxon>Prorocentrum</taxon>
    </lineage>
</organism>
<dbReference type="Proteomes" id="UP001189429">
    <property type="component" value="Unassembled WGS sequence"/>
</dbReference>
<gene>
    <name evidence="2" type="ORF">PCOR1329_LOCUS19036</name>
</gene>
<evidence type="ECO:0000313" key="2">
    <source>
        <dbReference type="EMBL" id="CAK0815906.1"/>
    </source>
</evidence>
<accession>A0ABN9RAF5</accession>
<dbReference type="Gene3D" id="3.30.40.10">
    <property type="entry name" value="Zinc/RING finger domain, C3HC4 (zinc finger)"/>
    <property type="match status" value="1"/>
</dbReference>
<feature type="region of interest" description="Disordered" evidence="1">
    <location>
        <begin position="116"/>
        <end position="142"/>
    </location>
</feature>
<feature type="compositionally biased region" description="Basic and acidic residues" evidence="1">
    <location>
        <begin position="40"/>
        <end position="64"/>
    </location>
</feature>
<reference evidence="2" key="1">
    <citation type="submission" date="2023-10" db="EMBL/GenBank/DDBJ databases">
        <authorList>
            <person name="Chen Y."/>
            <person name="Shah S."/>
            <person name="Dougan E. K."/>
            <person name="Thang M."/>
            <person name="Chan C."/>
        </authorList>
    </citation>
    <scope>NUCLEOTIDE SEQUENCE [LARGE SCALE GENOMIC DNA]</scope>
</reference>